<dbReference type="Proteomes" id="UP000236370">
    <property type="component" value="Unassembled WGS sequence"/>
</dbReference>
<evidence type="ECO:0000313" key="1">
    <source>
        <dbReference type="EMBL" id="PNI64274.1"/>
    </source>
</evidence>
<organism evidence="1 2">
    <name type="scientific">Pan troglodytes</name>
    <name type="common">Chimpanzee</name>
    <dbReference type="NCBI Taxonomy" id="9598"/>
    <lineage>
        <taxon>Eukaryota</taxon>
        <taxon>Metazoa</taxon>
        <taxon>Chordata</taxon>
        <taxon>Craniata</taxon>
        <taxon>Vertebrata</taxon>
        <taxon>Euteleostomi</taxon>
        <taxon>Mammalia</taxon>
        <taxon>Eutheria</taxon>
        <taxon>Euarchontoglires</taxon>
        <taxon>Primates</taxon>
        <taxon>Haplorrhini</taxon>
        <taxon>Catarrhini</taxon>
        <taxon>Hominidae</taxon>
        <taxon>Pan</taxon>
    </lineage>
</organism>
<comment type="caution">
    <text evidence="1">The sequence shown here is derived from an EMBL/GenBank/DDBJ whole genome shotgun (WGS) entry which is preliminary data.</text>
</comment>
<reference evidence="1 2" key="1">
    <citation type="submission" date="2017-12" db="EMBL/GenBank/DDBJ databases">
        <title>High-resolution comparative analysis of great ape genomes.</title>
        <authorList>
            <person name="Pollen A."/>
            <person name="Hastie A."/>
            <person name="Hormozdiari F."/>
            <person name="Dougherty M."/>
            <person name="Liu R."/>
            <person name="Chaisson M."/>
            <person name="Hoppe E."/>
            <person name="Hill C."/>
            <person name="Pang A."/>
            <person name="Hillier L."/>
            <person name="Baker C."/>
            <person name="Armstrong J."/>
            <person name="Shendure J."/>
            <person name="Paten B."/>
            <person name="Wilson R."/>
            <person name="Chao H."/>
            <person name="Schneider V."/>
            <person name="Ventura M."/>
            <person name="Kronenberg Z."/>
            <person name="Murali S."/>
            <person name="Gordon D."/>
            <person name="Cantsilieris S."/>
            <person name="Munson K."/>
            <person name="Nelson B."/>
            <person name="Raja A."/>
            <person name="Underwood J."/>
            <person name="Diekhans M."/>
            <person name="Fiddes I."/>
            <person name="Haussler D."/>
            <person name="Eichler E."/>
        </authorList>
    </citation>
    <scope>NUCLEOTIDE SEQUENCE [LARGE SCALE GENOMIC DNA]</scope>
    <source>
        <strain evidence="1">Yerkes chimp pedigree #C0471</strain>
    </source>
</reference>
<name>A0A2J8MXP4_PANTR</name>
<proteinExistence type="predicted"/>
<evidence type="ECO:0000313" key="2">
    <source>
        <dbReference type="Proteomes" id="UP000236370"/>
    </source>
</evidence>
<protein>
    <submittedName>
        <fullName evidence="1">Uncharacterized protein</fullName>
    </submittedName>
</protein>
<accession>A0A2J8MXP4</accession>
<dbReference type="EMBL" id="NBAG03000241">
    <property type="protein sequence ID" value="PNI64274.1"/>
    <property type="molecule type" value="Genomic_DNA"/>
</dbReference>
<sequence>MPRRVKVRSSMVIEDKSTRDPEYVYSQPYVCRCTQQLRRDSDHRERAMMTMAVLSRRKGGNVGKSKRDQIVTVSV</sequence>
<dbReference type="AlphaFoldDB" id="A0A2J8MXP4"/>
<gene>
    <name evidence="1" type="ORF">CK820_G0016335</name>
</gene>